<evidence type="ECO:0000256" key="10">
    <source>
        <dbReference type="ARBA" id="ARBA00033987"/>
    </source>
</evidence>
<evidence type="ECO:0000256" key="12">
    <source>
        <dbReference type="SAM" id="MobiDB-lite"/>
    </source>
</evidence>
<dbReference type="SUPFAM" id="SSF47587">
    <property type="entry name" value="Domain of poly(ADP-ribose) polymerase"/>
    <property type="match status" value="1"/>
</dbReference>
<dbReference type="EC" id="2.4.2.-" evidence="11"/>
<dbReference type="GO" id="GO:0016779">
    <property type="term" value="F:nucleotidyltransferase activity"/>
    <property type="evidence" value="ECO:0007669"/>
    <property type="project" value="UniProtKB-KW"/>
</dbReference>
<dbReference type="PROSITE" id="PS51977">
    <property type="entry name" value="WGR"/>
    <property type="match status" value="1"/>
</dbReference>
<feature type="domain" description="PARP alpha-helical" evidence="15">
    <location>
        <begin position="410"/>
        <end position="541"/>
    </location>
</feature>
<dbReference type="GO" id="GO:1990404">
    <property type="term" value="F:NAD+-protein mono-ADP-ribosyltransferase activity"/>
    <property type="evidence" value="ECO:0007669"/>
    <property type="project" value="TreeGrafter"/>
</dbReference>
<reference evidence="17" key="1">
    <citation type="submission" date="2023-01" db="EMBL/GenBank/DDBJ databases">
        <title>Metagenome sequencing of chrysophaentin producing Chrysophaeum taylorii.</title>
        <authorList>
            <person name="Davison J."/>
            <person name="Bewley C."/>
        </authorList>
    </citation>
    <scope>NUCLEOTIDE SEQUENCE</scope>
    <source>
        <strain evidence="17">NIES-1699</strain>
    </source>
</reference>
<dbReference type="InterPro" id="IPR036616">
    <property type="entry name" value="Poly(ADP-ribose)pol_reg_dom_sf"/>
</dbReference>
<dbReference type="PROSITE" id="PS51060">
    <property type="entry name" value="PARP_ALPHA_HD"/>
    <property type="match status" value="1"/>
</dbReference>
<dbReference type="PROSITE" id="PS50064">
    <property type="entry name" value="ZF_PARP_2"/>
    <property type="match status" value="1"/>
</dbReference>
<keyword evidence="4" id="KW-0548">Nucleotidyltransferase</keyword>
<evidence type="ECO:0000256" key="3">
    <source>
        <dbReference type="ARBA" id="ARBA00022679"/>
    </source>
</evidence>
<feature type="domain" description="PARP-type" evidence="13">
    <location>
        <begin position="14"/>
        <end position="56"/>
    </location>
</feature>
<dbReference type="Pfam" id="PF00644">
    <property type="entry name" value="PARP"/>
    <property type="match status" value="1"/>
</dbReference>
<dbReference type="GO" id="GO:0003677">
    <property type="term" value="F:DNA binding"/>
    <property type="evidence" value="ECO:0007669"/>
    <property type="project" value="InterPro"/>
</dbReference>
<dbReference type="Gene3D" id="3.90.228.10">
    <property type="match status" value="1"/>
</dbReference>
<dbReference type="GO" id="GO:0006302">
    <property type="term" value="P:double-strand break repair"/>
    <property type="evidence" value="ECO:0007669"/>
    <property type="project" value="TreeGrafter"/>
</dbReference>
<dbReference type="GO" id="GO:0070212">
    <property type="term" value="P:protein poly-ADP-ribosylation"/>
    <property type="evidence" value="ECO:0007669"/>
    <property type="project" value="TreeGrafter"/>
</dbReference>
<comment type="subcellular location">
    <subcellularLocation>
        <location evidence="1">Nucleus</location>
    </subcellularLocation>
</comment>
<keyword evidence="7" id="KW-0862">Zinc</keyword>
<dbReference type="SUPFAM" id="SSF142921">
    <property type="entry name" value="WGR domain-like"/>
    <property type="match status" value="1"/>
</dbReference>
<dbReference type="Proteomes" id="UP001230188">
    <property type="component" value="Unassembled WGS sequence"/>
</dbReference>
<keyword evidence="18" id="KW-1185">Reference proteome</keyword>
<dbReference type="EMBL" id="JAQMWT010000552">
    <property type="protein sequence ID" value="KAJ8599603.1"/>
    <property type="molecule type" value="Genomic_DNA"/>
</dbReference>
<dbReference type="InterPro" id="IPR008893">
    <property type="entry name" value="WGR_domain"/>
</dbReference>
<evidence type="ECO:0000256" key="9">
    <source>
        <dbReference type="ARBA" id="ARBA00023242"/>
    </source>
</evidence>
<dbReference type="GO" id="GO:0003950">
    <property type="term" value="F:NAD+ poly-ADP-ribosyltransferase activity"/>
    <property type="evidence" value="ECO:0007669"/>
    <property type="project" value="UniProtKB-UniRule"/>
</dbReference>
<dbReference type="Gene3D" id="1.20.142.10">
    <property type="entry name" value="Poly(ADP-ribose) polymerase, regulatory domain"/>
    <property type="match status" value="1"/>
</dbReference>
<keyword evidence="6" id="KW-0863">Zinc-finger</keyword>
<dbReference type="GO" id="GO:0005730">
    <property type="term" value="C:nucleolus"/>
    <property type="evidence" value="ECO:0007669"/>
    <property type="project" value="TreeGrafter"/>
</dbReference>
<feature type="region of interest" description="Disordered" evidence="12">
    <location>
        <begin position="1"/>
        <end position="21"/>
    </location>
</feature>
<dbReference type="InterPro" id="IPR036957">
    <property type="entry name" value="Znf_PARP_sf"/>
</dbReference>
<dbReference type="Gene3D" id="3.90.640.80">
    <property type="match status" value="1"/>
</dbReference>
<name>A0AAD7U9Q2_9STRA</name>
<dbReference type="PANTHER" id="PTHR10459:SF60">
    <property type="entry name" value="POLY [ADP-RIBOSE] POLYMERASE 2"/>
    <property type="match status" value="1"/>
</dbReference>
<keyword evidence="8 11" id="KW-0520">NAD</keyword>
<dbReference type="InterPro" id="IPR036930">
    <property type="entry name" value="WGR_dom_sf"/>
</dbReference>
<comment type="caution">
    <text evidence="17">The sequence shown here is derived from an EMBL/GenBank/DDBJ whole genome shotgun (WGS) entry which is preliminary data.</text>
</comment>
<evidence type="ECO:0000259" key="13">
    <source>
        <dbReference type="PROSITE" id="PS50064"/>
    </source>
</evidence>
<evidence type="ECO:0000256" key="4">
    <source>
        <dbReference type="ARBA" id="ARBA00022695"/>
    </source>
</evidence>
<evidence type="ECO:0000256" key="6">
    <source>
        <dbReference type="ARBA" id="ARBA00022771"/>
    </source>
</evidence>
<evidence type="ECO:0000259" key="14">
    <source>
        <dbReference type="PROSITE" id="PS51059"/>
    </source>
</evidence>
<dbReference type="Pfam" id="PF02877">
    <property type="entry name" value="PARP_reg"/>
    <property type="match status" value="1"/>
</dbReference>
<dbReference type="InterPro" id="IPR050800">
    <property type="entry name" value="ARTD/PARP"/>
</dbReference>
<dbReference type="InterPro" id="IPR012317">
    <property type="entry name" value="Poly(ADP-ribose)pol_cat_dom"/>
</dbReference>
<dbReference type="PROSITE" id="PS51059">
    <property type="entry name" value="PARP_CATALYTIC"/>
    <property type="match status" value="1"/>
</dbReference>
<evidence type="ECO:0000256" key="5">
    <source>
        <dbReference type="ARBA" id="ARBA00022723"/>
    </source>
</evidence>
<comment type="catalytic activity">
    <reaction evidence="10">
        <text>NAD(+) + (ADP-D-ribosyl)n-acceptor = nicotinamide + (ADP-D-ribosyl)n+1-acceptor + H(+).</text>
        <dbReference type="EC" id="2.4.2.30"/>
    </reaction>
</comment>
<dbReference type="AlphaFoldDB" id="A0AAD7U9Q2"/>
<keyword evidence="9" id="KW-0539">Nucleus</keyword>
<feature type="domain" description="WGR" evidence="16">
    <location>
        <begin position="284"/>
        <end position="388"/>
    </location>
</feature>
<keyword evidence="5" id="KW-0479">Metal-binding</keyword>
<dbReference type="SMART" id="SM00773">
    <property type="entry name" value="WGR"/>
    <property type="match status" value="1"/>
</dbReference>
<evidence type="ECO:0000256" key="2">
    <source>
        <dbReference type="ARBA" id="ARBA00022676"/>
    </source>
</evidence>
<keyword evidence="3 11" id="KW-0808">Transferase</keyword>
<evidence type="ECO:0000256" key="8">
    <source>
        <dbReference type="ARBA" id="ARBA00023027"/>
    </source>
</evidence>
<evidence type="ECO:0000256" key="7">
    <source>
        <dbReference type="ARBA" id="ARBA00022833"/>
    </source>
</evidence>
<dbReference type="InterPro" id="IPR004102">
    <property type="entry name" value="Poly(ADP-ribose)pol_reg_dom"/>
</dbReference>
<proteinExistence type="predicted"/>
<evidence type="ECO:0000313" key="18">
    <source>
        <dbReference type="Proteomes" id="UP001230188"/>
    </source>
</evidence>
<evidence type="ECO:0000313" key="17">
    <source>
        <dbReference type="EMBL" id="KAJ8599603.1"/>
    </source>
</evidence>
<evidence type="ECO:0000259" key="16">
    <source>
        <dbReference type="PROSITE" id="PS51977"/>
    </source>
</evidence>
<feature type="domain" description="PARP catalytic" evidence="14">
    <location>
        <begin position="543"/>
        <end position="760"/>
    </location>
</feature>
<protein>
    <recommendedName>
        <fullName evidence="11">Poly [ADP-ribose] polymerase</fullName>
        <shortName evidence="11">PARP</shortName>
        <ecNumber evidence="11">2.4.2.-</ecNumber>
    </recommendedName>
</protein>
<dbReference type="PANTHER" id="PTHR10459">
    <property type="entry name" value="DNA LIGASE"/>
    <property type="match status" value="1"/>
</dbReference>
<evidence type="ECO:0000256" key="11">
    <source>
        <dbReference type="RuleBase" id="RU362114"/>
    </source>
</evidence>
<evidence type="ECO:0000259" key="15">
    <source>
        <dbReference type="PROSITE" id="PS51060"/>
    </source>
</evidence>
<keyword evidence="2 11" id="KW-0328">Glycosyltransferase</keyword>
<dbReference type="InterPro" id="IPR001510">
    <property type="entry name" value="Znf_PARP"/>
</dbReference>
<organism evidence="17 18">
    <name type="scientific">Chrysophaeum taylorii</name>
    <dbReference type="NCBI Taxonomy" id="2483200"/>
    <lineage>
        <taxon>Eukaryota</taxon>
        <taxon>Sar</taxon>
        <taxon>Stramenopiles</taxon>
        <taxon>Ochrophyta</taxon>
        <taxon>Pelagophyceae</taxon>
        <taxon>Pelagomonadales</taxon>
        <taxon>Pelagomonadaceae</taxon>
        <taxon>Chrysophaeum</taxon>
    </lineage>
</organism>
<dbReference type="Pfam" id="PF05406">
    <property type="entry name" value="WGR"/>
    <property type="match status" value="1"/>
</dbReference>
<sequence>MASPPAAIISRDPSGRAKCKRCGGRIPKASLRVTRFVRSRHKPDGFDEVHMHAGTCAGSKVSLDPRSVLVLAWKEQVEYSSHLKAAYGSSESARRENETFCEMVELLNGARPADVKALCEANGYATKVGTKSVSLGTLVEMAADGLAFGLLVRCPVCGSRSLRHAGQGLGSLAISWCVGFFGTSRCTYEHAGAASRESAAWEVPTALREGKPRSRMREIGDAVDARSGVERTDEAEKTAVPCTKRRKVTTEIFEDEASLPNPPLLAQSALLEVDPLVPREGAARVHATHERRTAWNVTLTRVDTASSLNAFYKLQLVETAGRFLVFARWGRVGDTGGTSITRKNCMVHAHARVSDARLEFADRFRSKTGREFSDYALRREFERVPGACDLVRHPDHHASAPPRVAEVEDDASLEPRVASFVALIASKTTLERELARRNIDLARFPLGELAPETIAAAYGALAAASDELERRRGGAETTEVDRMRSEAIINKATDDFLAAVPHVVDKRAQHALRLDSRDVVTEKIALVADLQLAMDGPRLDERNGPAESYAALDCSLQPVPSEDPEYGIVDAYLRRGLPTARVATLFRTARPSEHLFDHADDPNRYLLWHGSPLSNWAGILKNGLRVAPPEAPASGYLFDKGIYAADCAAKSATYCRVDANTDAVLLLVEVACGTPLVLTAPDENANNTRRLNAKDSVFVRGRLAPDPGDGFDTVCGDVKVPRGDVRDRIDPNLVMGHNEYVVYDPSRLRFRFLLRLATLY</sequence>
<dbReference type="SUPFAM" id="SSF56399">
    <property type="entry name" value="ADP-ribosylation"/>
    <property type="match status" value="1"/>
</dbReference>
<gene>
    <name evidence="17" type="ORF">CTAYLR_004664</name>
</gene>
<evidence type="ECO:0000256" key="1">
    <source>
        <dbReference type="ARBA" id="ARBA00004123"/>
    </source>
</evidence>
<accession>A0AAD7U9Q2</accession>
<dbReference type="GO" id="GO:0008270">
    <property type="term" value="F:zinc ion binding"/>
    <property type="evidence" value="ECO:0007669"/>
    <property type="project" value="UniProtKB-KW"/>
</dbReference>
<dbReference type="Gene3D" id="3.30.1740.10">
    <property type="entry name" value="Zinc finger, PARP-type"/>
    <property type="match status" value="1"/>
</dbReference>